<dbReference type="AlphaFoldDB" id="A0A7W4NPH1"/>
<evidence type="ECO:0000313" key="2">
    <source>
        <dbReference type="Proteomes" id="UP000589085"/>
    </source>
</evidence>
<proteinExistence type="predicted"/>
<organism evidence="1 2">
    <name type="scientific">Gluconacetobacter sacchari</name>
    <dbReference type="NCBI Taxonomy" id="92759"/>
    <lineage>
        <taxon>Bacteria</taxon>
        <taxon>Pseudomonadati</taxon>
        <taxon>Pseudomonadota</taxon>
        <taxon>Alphaproteobacteria</taxon>
        <taxon>Acetobacterales</taxon>
        <taxon>Acetobacteraceae</taxon>
        <taxon>Gluconacetobacter</taxon>
    </lineage>
</organism>
<gene>
    <name evidence="1" type="ORF">HLH48_15595</name>
</gene>
<accession>A0A7W4NPH1</accession>
<name>A0A7W4NPH1_9PROT</name>
<reference evidence="1 2" key="1">
    <citation type="submission" date="2020-04" db="EMBL/GenBank/DDBJ databases">
        <title>Description of novel Gluconacetobacter.</title>
        <authorList>
            <person name="Sombolestani A."/>
        </authorList>
    </citation>
    <scope>NUCLEOTIDE SEQUENCE [LARGE SCALE GENOMIC DNA]</scope>
    <source>
        <strain evidence="1 2">LMG 19747</strain>
    </source>
</reference>
<sequence length="121" mass="13292">MIAIALDVIRKDISEWIGRNADGFGYHEIDGTFHELDPENPDLTPLFLIAADRIERREGNIGLDLAFSPSPRSITGYRLEEAAVPSVGVFSLVLDRALAAAMDCHRRVDILQLAGLVPHEG</sequence>
<dbReference type="EMBL" id="JABEQJ010000022">
    <property type="protein sequence ID" value="MBB2161577.1"/>
    <property type="molecule type" value="Genomic_DNA"/>
</dbReference>
<comment type="caution">
    <text evidence="1">The sequence shown here is derived from an EMBL/GenBank/DDBJ whole genome shotgun (WGS) entry which is preliminary data.</text>
</comment>
<evidence type="ECO:0000313" key="1">
    <source>
        <dbReference type="EMBL" id="MBB2161577.1"/>
    </source>
</evidence>
<dbReference type="Proteomes" id="UP000589085">
    <property type="component" value="Unassembled WGS sequence"/>
</dbReference>
<dbReference type="RefSeq" id="WP_182998408.1">
    <property type="nucleotide sequence ID" value="NZ_JABEQJ010000022.1"/>
</dbReference>
<protein>
    <submittedName>
        <fullName evidence="1">Uncharacterized protein</fullName>
    </submittedName>
</protein>